<evidence type="ECO:0000259" key="10">
    <source>
        <dbReference type="Pfam" id="PF00218"/>
    </source>
</evidence>
<evidence type="ECO:0000256" key="3">
    <source>
        <dbReference type="ARBA" id="ARBA00008737"/>
    </source>
</evidence>
<dbReference type="SUPFAM" id="SSF51366">
    <property type="entry name" value="Ribulose-phoshate binding barrel"/>
    <property type="match status" value="1"/>
</dbReference>
<dbReference type="NCBIfam" id="NF001377">
    <property type="entry name" value="PRK00278.2-4"/>
    <property type="match status" value="1"/>
</dbReference>
<sequence>MTFLEKILTAKREEVAAMEQETLRPIRETYSFYDYLQAHPERMQLIGEVKRASPSKGAIKLDVDPIEQALAYERAGVAAISVLTDPSYFKGSIEDLRQVASRVSIPVLCKDFIIDEKQISRANNAGATIILLIVAALEAKRLEELYRFARSIGLEVLVEVHNEQELETATKLGATIIGVNNRNLHSFEVDIAVSEMLATKRAARGEKICYISESGFKTPKDVERVKQDYRAVLVGEALMRDDQPEKAAERLRVLR</sequence>
<dbReference type="InterPro" id="IPR013798">
    <property type="entry name" value="Indole-3-glycerol_P_synth_dom"/>
</dbReference>
<evidence type="ECO:0000256" key="1">
    <source>
        <dbReference type="ARBA" id="ARBA00001633"/>
    </source>
</evidence>
<dbReference type="InterPro" id="IPR011060">
    <property type="entry name" value="RibuloseP-bd_barrel"/>
</dbReference>
<comment type="pathway">
    <text evidence="2 9">Amino-acid biosynthesis; L-tryptophan biosynthesis; L-tryptophan from chorismate: step 4/5.</text>
</comment>
<keyword evidence="6 9" id="KW-0822">Tryptophan biosynthesis</keyword>
<evidence type="ECO:0000256" key="5">
    <source>
        <dbReference type="ARBA" id="ARBA00022793"/>
    </source>
</evidence>
<dbReference type="InterPro" id="IPR001468">
    <property type="entry name" value="Indole-3-GlycerolPSynthase_CS"/>
</dbReference>
<dbReference type="UniPathway" id="UPA00035">
    <property type="reaction ID" value="UER00043"/>
</dbReference>
<dbReference type="NCBIfam" id="NF001371">
    <property type="entry name" value="PRK00278.1-3"/>
    <property type="match status" value="1"/>
</dbReference>
<dbReference type="Gene3D" id="3.20.20.70">
    <property type="entry name" value="Aldolase class I"/>
    <property type="match status" value="1"/>
</dbReference>
<keyword evidence="7 9" id="KW-0057">Aromatic amino acid biosynthesis</keyword>
<evidence type="ECO:0000256" key="4">
    <source>
        <dbReference type="ARBA" id="ARBA00022605"/>
    </source>
</evidence>
<gene>
    <name evidence="9 11" type="primary">trpC</name>
    <name evidence="11" type="ORF">NCTC10815_00791</name>
</gene>
<dbReference type="Pfam" id="PF00218">
    <property type="entry name" value="IGPS"/>
    <property type="match status" value="1"/>
</dbReference>
<accession>A0A378MI97</accession>
<dbReference type="PANTHER" id="PTHR22854">
    <property type="entry name" value="TRYPTOPHAN BIOSYNTHESIS PROTEIN"/>
    <property type="match status" value="1"/>
</dbReference>
<evidence type="ECO:0000256" key="9">
    <source>
        <dbReference type="HAMAP-Rule" id="MF_00134"/>
    </source>
</evidence>
<proteinExistence type="inferred from homology"/>
<dbReference type="PROSITE" id="PS00614">
    <property type="entry name" value="IGPS"/>
    <property type="match status" value="1"/>
</dbReference>
<evidence type="ECO:0000256" key="8">
    <source>
        <dbReference type="ARBA" id="ARBA00023239"/>
    </source>
</evidence>
<evidence type="ECO:0000313" key="11">
    <source>
        <dbReference type="EMBL" id="STY43495.1"/>
    </source>
</evidence>
<comment type="similarity">
    <text evidence="3 9">Belongs to the TrpC family.</text>
</comment>
<evidence type="ECO:0000256" key="6">
    <source>
        <dbReference type="ARBA" id="ARBA00022822"/>
    </source>
</evidence>
<evidence type="ECO:0000256" key="7">
    <source>
        <dbReference type="ARBA" id="ARBA00023141"/>
    </source>
</evidence>
<dbReference type="GO" id="GO:0000162">
    <property type="term" value="P:L-tryptophan biosynthetic process"/>
    <property type="evidence" value="ECO:0007669"/>
    <property type="project" value="UniProtKB-UniRule"/>
</dbReference>
<dbReference type="FunFam" id="3.20.20.70:FF:000024">
    <property type="entry name" value="Indole-3-glycerol phosphate synthase"/>
    <property type="match status" value="1"/>
</dbReference>
<name>A0A378MI97_LISGR</name>
<dbReference type="RefSeq" id="WP_115345667.1">
    <property type="nucleotide sequence ID" value="NZ_UGPG01000001.1"/>
</dbReference>
<keyword evidence="5 9" id="KW-0210">Decarboxylase</keyword>
<evidence type="ECO:0000256" key="2">
    <source>
        <dbReference type="ARBA" id="ARBA00004696"/>
    </source>
</evidence>
<dbReference type="InterPro" id="IPR013785">
    <property type="entry name" value="Aldolase_TIM"/>
</dbReference>
<dbReference type="InterPro" id="IPR045186">
    <property type="entry name" value="Indole-3-glycerol_P_synth"/>
</dbReference>
<dbReference type="PANTHER" id="PTHR22854:SF2">
    <property type="entry name" value="INDOLE-3-GLYCEROL-PHOSPHATE SYNTHASE"/>
    <property type="match status" value="1"/>
</dbReference>
<evidence type="ECO:0000313" key="12">
    <source>
        <dbReference type="Proteomes" id="UP000254879"/>
    </source>
</evidence>
<reference evidence="11 12" key="1">
    <citation type="submission" date="2018-06" db="EMBL/GenBank/DDBJ databases">
        <authorList>
            <consortium name="Pathogen Informatics"/>
            <person name="Doyle S."/>
        </authorList>
    </citation>
    <scope>NUCLEOTIDE SEQUENCE [LARGE SCALE GENOMIC DNA]</scope>
    <source>
        <strain evidence="12">NCTC 10815</strain>
    </source>
</reference>
<dbReference type="AlphaFoldDB" id="A0A378MI97"/>
<dbReference type="Proteomes" id="UP000254879">
    <property type="component" value="Unassembled WGS sequence"/>
</dbReference>
<feature type="domain" description="Indole-3-glycerol phosphate synthase" evidence="10">
    <location>
        <begin position="4"/>
        <end position="251"/>
    </location>
</feature>
<protein>
    <recommendedName>
        <fullName evidence="9">Indole-3-glycerol phosphate synthase</fullName>
        <shortName evidence="9">IGPS</shortName>
        <ecNumber evidence="9">4.1.1.48</ecNumber>
    </recommendedName>
</protein>
<comment type="catalytic activity">
    <reaction evidence="1 9">
        <text>1-(2-carboxyphenylamino)-1-deoxy-D-ribulose 5-phosphate + H(+) = (1S,2R)-1-C-(indol-3-yl)glycerol 3-phosphate + CO2 + H2O</text>
        <dbReference type="Rhea" id="RHEA:23476"/>
        <dbReference type="ChEBI" id="CHEBI:15377"/>
        <dbReference type="ChEBI" id="CHEBI:15378"/>
        <dbReference type="ChEBI" id="CHEBI:16526"/>
        <dbReference type="ChEBI" id="CHEBI:58613"/>
        <dbReference type="ChEBI" id="CHEBI:58866"/>
        <dbReference type="EC" id="4.1.1.48"/>
    </reaction>
</comment>
<organism evidence="11 12">
    <name type="scientific">Listeria grayi</name>
    <name type="common">Listeria murrayi</name>
    <dbReference type="NCBI Taxonomy" id="1641"/>
    <lineage>
        <taxon>Bacteria</taxon>
        <taxon>Bacillati</taxon>
        <taxon>Bacillota</taxon>
        <taxon>Bacilli</taxon>
        <taxon>Bacillales</taxon>
        <taxon>Listeriaceae</taxon>
        <taxon>Listeria</taxon>
    </lineage>
</organism>
<dbReference type="CDD" id="cd00331">
    <property type="entry name" value="IGPS"/>
    <property type="match status" value="1"/>
</dbReference>
<dbReference type="EC" id="4.1.1.48" evidence="9"/>
<dbReference type="HAMAP" id="MF_00134_B">
    <property type="entry name" value="IGPS_B"/>
    <property type="match status" value="1"/>
</dbReference>
<dbReference type="EMBL" id="UGPG01000001">
    <property type="protein sequence ID" value="STY43495.1"/>
    <property type="molecule type" value="Genomic_DNA"/>
</dbReference>
<dbReference type="GO" id="GO:0004640">
    <property type="term" value="F:phosphoribosylanthranilate isomerase activity"/>
    <property type="evidence" value="ECO:0007669"/>
    <property type="project" value="TreeGrafter"/>
</dbReference>
<dbReference type="GO" id="GO:0004425">
    <property type="term" value="F:indole-3-glycerol-phosphate synthase activity"/>
    <property type="evidence" value="ECO:0007669"/>
    <property type="project" value="UniProtKB-UniRule"/>
</dbReference>
<keyword evidence="4 9" id="KW-0028">Amino-acid biosynthesis</keyword>
<keyword evidence="8 9" id="KW-0456">Lyase</keyword>